<keyword evidence="4 6" id="KW-1133">Transmembrane helix</keyword>
<evidence type="ECO:0000313" key="7">
    <source>
        <dbReference type="EMBL" id="GMS93800.1"/>
    </source>
</evidence>
<dbReference type="AlphaFoldDB" id="A0AAV5THJ7"/>
<evidence type="ECO:0000256" key="6">
    <source>
        <dbReference type="SAM" id="Phobius"/>
    </source>
</evidence>
<dbReference type="PANTHER" id="PTHR22945:SF40">
    <property type="entry name" value="SERPENTINE RECEPTOR, CLASS D (DELTA)-RELATED"/>
    <property type="match status" value="1"/>
</dbReference>
<dbReference type="GO" id="GO:0016020">
    <property type="term" value="C:membrane"/>
    <property type="evidence" value="ECO:0007669"/>
    <property type="project" value="UniProtKB-SubCell"/>
</dbReference>
<evidence type="ECO:0000256" key="3">
    <source>
        <dbReference type="ARBA" id="ARBA00022692"/>
    </source>
</evidence>
<evidence type="ECO:0000313" key="8">
    <source>
        <dbReference type="Proteomes" id="UP001432027"/>
    </source>
</evidence>
<dbReference type="InterPro" id="IPR050920">
    <property type="entry name" value="Nematode_rcpt-like_delta"/>
</dbReference>
<evidence type="ECO:0000256" key="5">
    <source>
        <dbReference type="ARBA" id="ARBA00023136"/>
    </source>
</evidence>
<evidence type="ECO:0008006" key="9">
    <source>
        <dbReference type="Google" id="ProtNLM"/>
    </source>
</evidence>
<dbReference type="EMBL" id="BTSX01000004">
    <property type="protein sequence ID" value="GMS93800.1"/>
    <property type="molecule type" value="Genomic_DNA"/>
</dbReference>
<dbReference type="PANTHER" id="PTHR22945">
    <property type="entry name" value="SERPENTINE RECEPTOR, CLASS D DELTA"/>
    <property type="match status" value="1"/>
</dbReference>
<keyword evidence="5 6" id="KW-0472">Membrane</keyword>
<keyword evidence="8" id="KW-1185">Reference proteome</keyword>
<name>A0AAV5THJ7_9BILA</name>
<evidence type="ECO:0000256" key="4">
    <source>
        <dbReference type="ARBA" id="ARBA00022989"/>
    </source>
</evidence>
<dbReference type="Proteomes" id="UP001432027">
    <property type="component" value="Unassembled WGS sequence"/>
</dbReference>
<feature type="non-terminal residue" evidence="7">
    <location>
        <position position="1"/>
    </location>
</feature>
<reference evidence="7" key="1">
    <citation type="submission" date="2023-10" db="EMBL/GenBank/DDBJ databases">
        <title>Genome assembly of Pristionchus species.</title>
        <authorList>
            <person name="Yoshida K."/>
            <person name="Sommer R.J."/>
        </authorList>
    </citation>
    <scope>NUCLEOTIDE SEQUENCE</scope>
    <source>
        <strain evidence="7">RS0144</strain>
    </source>
</reference>
<sequence>FPRISIFSLIVTYNVGFVTVFFIRRRLFEGIKNVQASADRHSHQMIYHSLTAQLMLPLAYLLGTAFWLLDVSGIVRSRMLQRSIFILSSSFALASPLMNMYYIPPYRKYV</sequence>
<protein>
    <recommendedName>
        <fullName evidence="9">G protein-coupled receptor</fullName>
    </recommendedName>
</protein>
<feature type="non-terminal residue" evidence="7">
    <location>
        <position position="110"/>
    </location>
</feature>
<proteinExistence type="inferred from homology"/>
<evidence type="ECO:0000256" key="1">
    <source>
        <dbReference type="ARBA" id="ARBA00004141"/>
    </source>
</evidence>
<accession>A0AAV5THJ7</accession>
<feature type="transmembrane region" description="Helical" evidence="6">
    <location>
        <begin position="45"/>
        <end position="69"/>
    </location>
</feature>
<comment type="similarity">
    <text evidence="2">Belongs to the nematode receptor-like protein srd family.</text>
</comment>
<gene>
    <name evidence="7" type="ORF">PENTCL1PPCAC_15975</name>
</gene>
<keyword evidence="3 6" id="KW-0812">Transmembrane</keyword>
<dbReference type="Pfam" id="PF10317">
    <property type="entry name" value="7TM_GPCR_Srd"/>
    <property type="match status" value="1"/>
</dbReference>
<comment type="subcellular location">
    <subcellularLocation>
        <location evidence="1">Membrane</location>
        <topology evidence="1">Multi-pass membrane protein</topology>
    </subcellularLocation>
</comment>
<feature type="transmembrane region" description="Helical" evidence="6">
    <location>
        <begin position="6"/>
        <end position="24"/>
    </location>
</feature>
<comment type="caution">
    <text evidence="7">The sequence shown here is derived from an EMBL/GenBank/DDBJ whole genome shotgun (WGS) entry which is preliminary data.</text>
</comment>
<feature type="transmembrane region" description="Helical" evidence="6">
    <location>
        <begin position="84"/>
        <end position="103"/>
    </location>
</feature>
<organism evidence="7 8">
    <name type="scientific">Pristionchus entomophagus</name>
    <dbReference type="NCBI Taxonomy" id="358040"/>
    <lineage>
        <taxon>Eukaryota</taxon>
        <taxon>Metazoa</taxon>
        <taxon>Ecdysozoa</taxon>
        <taxon>Nematoda</taxon>
        <taxon>Chromadorea</taxon>
        <taxon>Rhabditida</taxon>
        <taxon>Rhabditina</taxon>
        <taxon>Diplogasteromorpha</taxon>
        <taxon>Diplogasteroidea</taxon>
        <taxon>Neodiplogasteridae</taxon>
        <taxon>Pristionchus</taxon>
    </lineage>
</organism>
<evidence type="ECO:0000256" key="2">
    <source>
        <dbReference type="ARBA" id="ARBA00009166"/>
    </source>
</evidence>
<dbReference type="InterPro" id="IPR019421">
    <property type="entry name" value="7TM_GPCR_serpentine_rcpt_Srd"/>
</dbReference>